<dbReference type="PROSITE" id="PS00724">
    <property type="entry name" value="SRP1_TIP1"/>
    <property type="match status" value="1"/>
</dbReference>
<feature type="chain" id="PRO_5034881621" evidence="1">
    <location>
        <begin position="19"/>
        <end position="339"/>
    </location>
</feature>
<evidence type="ECO:0000256" key="1">
    <source>
        <dbReference type="SAM" id="SignalP"/>
    </source>
</evidence>
<comment type="caution">
    <text evidence="2">The sequence shown here is derived from an EMBL/GenBank/DDBJ whole genome shotgun (WGS) entry which is preliminary data.</text>
</comment>
<dbReference type="InterPro" id="IPR000992">
    <property type="entry name" value="SRP1_TIP1"/>
</dbReference>
<evidence type="ECO:0000313" key="3">
    <source>
        <dbReference type="Proteomes" id="UP000644660"/>
    </source>
</evidence>
<dbReference type="AlphaFoldDB" id="A0A8H2ZGN4"/>
<feature type="signal peptide" evidence="1">
    <location>
        <begin position="1"/>
        <end position="18"/>
    </location>
</feature>
<accession>A0A8H2ZGN4</accession>
<protein>
    <submittedName>
        <fullName evidence="2">Uncharacterized protein</fullName>
    </submittedName>
</protein>
<gene>
    <name evidence="2" type="ORF">KABA2_05S00902</name>
</gene>
<evidence type="ECO:0000313" key="2">
    <source>
        <dbReference type="EMBL" id="CAB4254784.1"/>
    </source>
</evidence>
<name>A0A8H2ZGN4_9SACH</name>
<dbReference type="RefSeq" id="XP_041406628.1">
    <property type="nucleotide sequence ID" value="XM_041550694.1"/>
</dbReference>
<dbReference type="Proteomes" id="UP000644660">
    <property type="component" value="Unassembled WGS sequence"/>
</dbReference>
<sequence length="339" mass="33304">MKFQAAIALIAVASMANALSDAQTAELNAILSDVQNHLSDYMGLATSGQISLSDLPAGVLNLGMAIAQGKETSALYNSVDMDAVQTWLPALPWYSTRLSSEIDVALYTITHTSAAAQTSETTSAKTSAATTPATSEASSAAVAASSAAVAASSSAAAGTASVTAAASSAAVAASSSAIAAVESESVVSSAVSNNSTSAATSSAIVGGNTTITATSTRMHTSTICTENCPITTSTGASAFQNSTTTITECDEVCHSSKSAAMTTISSLTTVTSTHCDEVCHSSKSAAASAGANGKTTVTQVATISAASTAQGVHVQTENNAAKKVAGLTAAVLGAVALLL</sequence>
<dbReference type="Pfam" id="PF00660">
    <property type="entry name" value="SRP1_TIP1"/>
    <property type="match status" value="1"/>
</dbReference>
<reference evidence="2 3" key="1">
    <citation type="submission" date="2020-05" db="EMBL/GenBank/DDBJ databases">
        <authorList>
            <person name="Casaregola S."/>
            <person name="Devillers H."/>
            <person name="Grondin C."/>
        </authorList>
    </citation>
    <scope>NUCLEOTIDE SEQUENCE [LARGE SCALE GENOMIC DNA]</scope>
    <source>
        <strain evidence="2 3">CLIB 1767</strain>
    </source>
</reference>
<dbReference type="EMBL" id="CAEFZW010000005">
    <property type="protein sequence ID" value="CAB4254784.1"/>
    <property type="molecule type" value="Genomic_DNA"/>
</dbReference>
<proteinExistence type="predicted"/>
<keyword evidence="1" id="KW-0732">Signal</keyword>
<dbReference type="GeneID" id="64857793"/>
<keyword evidence="3" id="KW-1185">Reference proteome</keyword>
<dbReference type="OrthoDB" id="4069457at2759"/>
<organism evidence="2 3">
    <name type="scientific">Maudiozyma barnettii</name>
    <dbReference type="NCBI Taxonomy" id="61262"/>
    <lineage>
        <taxon>Eukaryota</taxon>
        <taxon>Fungi</taxon>
        <taxon>Dikarya</taxon>
        <taxon>Ascomycota</taxon>
        <taxon>Saccharomycotina</taxon>
        <taxon>Saccharomycetes</taxon>
        <taxon>Saccharomycetales</taxon>
        <taxon>Saccharomycetaceae</taxon>
        <taxon>Maudiozyma</taxon>
    </lineage>
</organism>